<dbReference type="SUPFAM" id="SSF56024">
    <property type="entry name" value="Phospholipase D/nuclease"/>
    <property type="match status" value="2"/>
</dbReference>
<evidence type="ECO:0000256" key="1">
    <source>
        <dbReference type="SAM" id="MobiDB-lite"/>
    </source>
</evidence>
<protein>
    <submittedName>
        <fullName evidence="3">Cardiolipin synthase</fullName>
        <ecNumber evidence="3">2.7.8.-</ecNumber>
    </submittedName>
</protein>
<dbReference type="CDD" id="cd09113">
    <property type="entry name" value="PLDc_ymdC_like_2"/>
    <property type="match status" value="1"/>
</dbReference>
<accession>A0ABU1IBZ3</accession>
<feature type="domain" description="PLD phosphodiesterase" evidence="2">
    <location>
        <begin position="182"/>
        <end position="209"/>
    </location>
</feature>
<dbReference type="EMBL" id="JAVIZX010000001">
    <property type="protein sequence ID" value="MDR6214740.1"/>
    <property type="molecule type" value="Genomic_DNA"/>
</dbReference>
<dbReference type="SMART" id="SM00155">
    <property type="entry name" value="PLDc"/>
    <property type="match status" value="2"/>
</dbReference>
<feature type="compositionally biased region" description="Pro residues" evidence="1">
    <location>
        <begin position="309"/>
        <end position="319"/>
    </location>
</feature>
<dbReference type="InterPro" id="IPR001736">
    <property type="entry name" value="PLipase_D/transphosphatidylase"/>
</dbReference>
<dbReference type="Proteomes" id="UP001267710">
    <property type="component" value="Unassembled WGS sequence"/>
</dbReference>
<feature type="region of interest" description="Disordered" evidence="1">
    <location>
        <begin position="268"/>
        <end position="327"/>
    </location>
</feature>
<feature type="compositionally biased region" description="Low complexity" evidence="1">
    <location>
        <begin position="289"/>
        <end position="308"/>
    </location>
</feature>
<dbReference type="PANTHER" id="PTHR21248">
    <property type="entry name" value="CARDIOLIPIN SYNTHASE"/>
    <property type="match status" value="1"/>
</dbReference>
<feature type="region of interest" description="Disordered" evidence="1">
    <location>
        <begin position="372"/>
        <end position="438"/>
    </location>
</feature>
<organism evidence="3 4">
    <name type="scientific">Paracidovorax wautersii</name>
    <dbReference type="NCBI Taxonomy" id="1177982"/>
    <lineage>
        <taxon>Bacteria</taxon>
        <taxon>Pseudomonadati</taxon>
        <taxon>Pseudomonadota</taxon>
        <taxon>Betaproteobacteria</taxon>
        <taxon>Burkholderiales</taxon>
        <taxon>Comamonadaceae</taxon>
        <taxon>Paracidovorax</taxon>
    </lineage>
</organism>
<dbReference type="InterPro" id="IPR025202">
    <property type="entry name" value="PLD-like_dom"/>
</dbReference>
<dbReference type="EC" id="2.7.8.-" evidence="3"/>
<dbReference type="CDD" id="cd09111">
    <property type="entry name" value="PLDc_ymdC_like_1"/>
    <property type="match status" value="1"/>
</dbReference>
<evidence type="ECO:0000313" key="3">
    <source>
        <dbReference type="EMBL" id="MDR6214740.1"/>
    </source>
</evidence>
<comment type="caution">
    <text evidence="3">The sequence shown here is derived from an EMBL/GenBank/DDBJ whole genome shotgun (WGS) entry which is preliminary data.</text>
</comment>
<keyword evidence="4" id="KW-1185">Reference proteome</keyword>
<name>A0ABU1IBZ3_9BURK</name>
<dbReference type="Gene3D" id="3.30.870.10">
    <property type="entry name" value="Endonuclease Chain A"/>
    <property type="match status" value="2"/>
</dbReference>
<gene>
    <name evidence="3" type="ORF">QE399_002429</name>
</gene>
<reference evidence="3 4" key="1">
    <citation type="submission" date="2023-08" db="EMBL/GenBank/DDBJ databases">
        <title>Functional and genomic diversity of the sorghum phyllosphere microbiome.</title>
        <authorList>
            <person name="Shade A."/>
        </authorList>
    </citation>
    <scope>NUCLEOTIDE SEQUENCE [LARGE SCALE GENOMIC DNA]</scope>
    <source>
        <strain evidence="3 4">SORGH_AS_0335</strain>
    </source>
</reference>
<dbReference type="Pfam" id="PF13091">
    <property type="entry name" value="PLDc_2"/>
    <property type="match status" value="2"/>
</dbReference>
<proteinExistence type="predicted"/>
<dbReference type="RefSeq" id="WP_309829060.1">
    <property type="nucleotide sequence ID" value="NZ_JAVIZX010000001.1"/>
</dbReference>
<dbReference type="PROSITE" id="PS50035">
    <property type="entry name" value="PLD"/>
    <property type="match status" value="2"/>
</dbReference>
<keyword evidence="3" id="KW-0808">Transferase</keyword>
<evidence type="ECO:0000259" key="2">
    <source>
        <dbReference type="PROSITE" id="PS50035"/>
    </source>
</evidence>
<evidence type="ECO:0000313" key="4">
    <source>
        <dbReference type="Proteomes" id="UP001267710"/>
    </source>
</evidence>
<sequence length="650" mass="68361">MTAPSVAPAGVRLPWPFRGLVLAAVIGGLAACGSLPQHVDRPVSTALPATTQTTLGQIAQQRTPAGTRGTDSGFLLLSGPQDAYGSRLALTQQAEKTLDLQYYAIHADASSERLLRGVVAAARRGVRVRILLDDFHSTGRNALVMRMAFEPNIEMRMFNPVSGPRGSSVGRLWGSLTDFARVQQRMHNKLFLADNVMGVTGGRNLGDAYFGISDAANFVDMDVLAVGPIVQEMSRSFDTYWNNPRAYPVPSLISQEELARIRAQVLRDDGSTAAAQDGGGAAAPPAPNNPAQLEPPASAGASATTSGGPTPPDGEPRPGPGGSTAEQRARVWNKQAMDLRAVPFVWAPAVMLADQPTKIPLDDSAEAAAVTAAAGAEGSSPNADTPVQRAAVQKTAHAATRAPTPSSNAQASEAGGPAADETGTSGAPPRAIPTTSSGDTVVDGLLKLMGRTRQELLIISPYFVPGADMKAAFAEARARGVRVRILTNSLASNDAPIAHVGYARHREELLDMGIELYEMRSEQAGVGSAFGSSGASAAGESRSMLHSKVMVVDGRLLVIGSMNLDLRSQLQNTEIALLIRSRELSREASEQIEDAMRTGAWRVERQDGGGLVWRAPEGSGLQDARTDPDSSLGLRLLLKLLGPLAPDHLL</sequence>
<feature type="domain" description="PLD phosphodiesterase" evidence="2">
    <location>
        <begin position="541"/>
        <end position="568"/>
    </location>
</feature>
<dbReference type="GO" id="GO:0016740">
    <property type="term" value="F:transferase activity"/>
    <property type="evidence" value="ECO:0007669"/>
    <property type="project" value="UniProtKB-KW"/>
</dbReference>
<dbReference type="PANTHER" id="PTHR21248:SF12">
    <property type="entry name" value="CARDIOLIPIN SYNTHASE C"/>
    <property type="match status" value="1"/>
</dbReference>